<gene>
    <name evidence="3" type="ORF">SAMN02745157_0594</name>
</gene>
<evidence type="ECO:0000256" key="1">
    <source>
        <dbReference type="SAM" id="MobiDB-lite"/>
    </source>
</evidence>
<dbReference type="InterPro" id="IPR010921">
    <property type="entry name" value="Trp_repressor/repl_initiator"/>
</dbReference>
<dbReference type="EMBL" id="FQUP01000001">
    <property type="protein sequence ID" value="SHE63190.1"/>
    <property type="molecule type" value="Genomic_DNA"/>
</dbReference>
<dbReference type="CDD" id="cd06571">
    <property type="entry name" value="Bac_DnaA_C"/>
    <property type="match status" value="1"/>
</dbReference>
<dbReference type="Proteomes" id="UP000184485">
    <property type="component" value="Unassembled WGS sequence"/>
</dbReference>
<keyword evidence="4" id="KW-1185">Reference proteome</keyword>
<dbReference type="Gene3D" id="1.10.1750.10">
    <property type="match status" value="1"/>
</dbReference>
<dbReference type="SMART" id="SM00760">
    <property type="entry name" value="Bac_DnaA_C"/>
    <property type="match status" value="1"/>
</dbReference>
<dbReference type="GO" id="GO:0005524">
    <property type="term" value="F:ATP binding"/>
    <property type="evidence" value="ECO:0007669"/>
    <property type="project" value="InterPro"/>
</dbReference>
<evidence type="ECO:0000313" key="4">
    <source>
        <dbReference type="Proteomes" id="UP000184485"/>
    </source>
</evidence>
<organism evidence="3 4">
    <name type="scientific">Kaistia soli DSM 19436</name>
    <dbReference type="NCBI Taxonomy" id="1122133"/>
    <lineage>
        <taxon>Bacteria</taxon>
        <taxon>Pseudomonadati</taxon>
        <taxon>Pseudomonadota</taxon>
        <taxon>Alphaproteobacteria</taxon>
        <taxon>Hyphomicrobiales</taxon>
        <taxon>Kaistiaceae</taxon>
        <taxon>Kaistia</taxon>
    </lineage>
</organism>
<dbReference type="OrthoDB" id="8480222at2"/>
<protein>
    <submittedName>
        <fullName evidence="3">DnaA protein helix-turn-helix</fullName>
    </submittedName>
</protein>
<sequence>MHSESGSETVGRRRPGAGDEATRRLLAETIGTELSVRPERILGGDRGPARVAFARHLAIYLARTRLGLSFAETGRLFERDRTTAAHACRRIEESRDDAATDALVDRLDQLVLTRLASDGVRL</sequence>
<dbReference type="AlphaFoldDB" id="A0A1M4V2Q9"/>
<name>A0A1M4V2Q9_9HYPH</name>
<dbReference type="RefSeq" id="WP_084526831.1">
    <property type="nucleotide sequence ID" value="NZ_FQUP01000001.1"/>
</dbReference>
<accession>A0A1M4V2Q9</accession>
<evidence type="ECO:0000313" key="3">
    <source>
        <dbReference type="EMBL" id="SHE63190.1"/>
    </source>
</evidence>
<proteinExistence type="predicted"/>
<dbReference type="SUPFAM" id="SSF48295">
    <property type="entry name" value="TrpR-like"/>
    <property type="match status" value="1"/>
</dbReference>
<dbReference type="Pfam" id="PF08299">
    <property type="entry name" value="Bac_DnaA_C"/>
    <property type="match status" value="1"/>
</dbReference>
<reference evidence="3 4" key="1">
    <citation type="submission" date="2016-11" db="EMBL/GenBank/DDBJ databases">
        <authorList>
            <person name="Jaros S."/>
            <person name="Januszkiewicz K."/>
            <person name="Wedrychowicz H."/>
        </authorList>
    </citation>
    <scope>NUCLEOTIDE SEQUENCE [LARGE SCALE GENOMIC DNA]</scope>
    <source>
        <strain evidence="3 4">DSM 19436</strain>
    </source>
</reference>
<dbReference type="STRING" id="1122133.SAMN02745157_0594"/>
<feature type="domain" description="Chromosomal replication initiator DnaA C-terminal" evidence="2">
    <location>
        <begin position="22"/>
        <end position="91"/>
    </location>
</feature>
<feature type="region of interest" description="Disordered" evidence="1">
    <location>
        <begin position="1"/>
        <end position="22"/>
    </location>
</feature>
<evidence type="ECO:0000259" key="2">
    <source>
        <dbReference type="SMART" id="SM00760"/>
    </source>
</evidence>
<dbReference type="GO" id="GO:0043565">
    <property type="term" value="F:sequence-specific DNA binding"/>
    <property type="evidence" value="ECO:0007669"/>
    <property type="project" value="InterPro"/>
</dbReference>
<dbReference type="GO" id="GO:0006275">
    <property type="term" value="P:regulation of DNA replication"/>
    <property type="evidence" value="ECO:0007669"/>
    <property type="project" value="InterPro"/>
</dbReference>
<dbReference type="InterPro" id="IPR013159">
    <property type="entry name" value="DnaA_C"/>
</dbReference>
<dbReference type="GO" id="GO:0006270">
    <property type="term" value="P:DNA replication initiation"/>
    <property type="evidence" value="ECO:0007669"/>
    <property type="project" value="InterPro"/>
</dbReference>